<organism evidence="1 2">
    <name type="scientific">Melastoma candidum</name>
    <dbReference type="NCBI Taxonomy" id="119954"/>
    <lineage>
        <taxon>Eukaryota</taxon>
        <taxon>Viridiplantae</taxon>
        <taxon>Streptophyta</taxon>
        <taxon>Embryophyta</taxon>
        <taxon>Tracheophyta</taxon>
        <taxon>Spermatophyta</taxon>
        <taxon>Magnoliopsida</taxon>
        <taxon>eudicotyledons</taxon>
        <taxon>Gunneridae</taxon>
        <taxon>Pentapetalae</taxon>
        <taxon>rosids</taxon>
        <taxon>malvids</taxon>
        <taxon>Myrtales</taxon>
        <taxon>Melastomataceae</taxon>
        <taxon>Melastomatoideae</taxon>
        <taxon>Melastomateae</taxon>
        <taxon>Melastoma</taxon>
    </lineage>
</organism>
<reference evidence="2" key="1">
    <citation type="journal article" date="2023" name="Front. Plant Sci.">
        <title>Chromosomal-level genome assembly of Melastoma candidum provides insights into trichome evolution.</title>
        <authorList>
            <person name="Zhong Y."/>
            <person name="Wu W."/>
            <person name="Sun C."/>
            <person name="Zou P."/>
            <person name="Liu Y."/>
            <person name="Dai S."/>
            <person name="Zhou R."/>
        </authorList>
    </citation>
    <scope>NUCLEOTIDE SEQUENCE [LARGE SCALE GENOMIC DNA]</scope>
</reference>
<proteinExistence type="predicted"/>
<keyword evidence="2" id="KW-1185">Reference proteome</keyword>
<protein>
    <submittedName>
        <fullName evidence="1">Uncharacterized protein</fullName>
    </submittedName>
</protein>
<dbReference type="Proteomes" id="UP001057402">
    <property type="component" value="Chromosome 10"/>
</dbReference>
<comment type="caution">
    <text evidence="1">The sequence shown here is derived from an EMBL/GenBank/DDBJ whole genome shotgun (WGS) entry which is preliminary data.</text>
</comment>
<name>A0ACB9M5W4_9MYRT</name>
<sequence length="262" mass="29425">MAFSPDQHQHQHEHEHLNGAYYGPSIPPMDMSRPRPRPRSRSFHRPGRGGGPGSCLCCCCECIGCCIFQLILQVLLSLLFFLALLAFLFWLIFRPNLVKFHVTGASLTRFNLSSDNLLDYGLGLNLTVRNPNTRIGIYYDSIEARTSYEGQRFYSLYLPPFYQGHKNTTTLDGVFQGQQAVSLDGRARDAYETDKASGSYGIDLKVYLRVRFKVGWFKTFGFKPRVSCGLKVPLTSAGGGGGSNSGATFETTKCRIGYWWIF</sequence>
<evidence type="ECO:0000313" key="1">
    <source>
        <dbReference type="EMBL" id="KAI4319540.1"/>
    </source>
</evidence>
<evidence type="ECO:0000313" key="2">
    <source>
        <dbReference type="Proteomes" id="UP001057402"/>
    </source>
</evidence>
<accession>A0ACB9M5W4</accession>
<gene>
    <name evidence="1" type="ORF">MLD38_033126</name>
</gene>
<dbReference type="EMBL" id="CM042889">
    <property type="protein sequence ID" value="KAI4319540.1"/>
    <property type="molecule type" value="Genomic_DNA"/>
</dbReference>